<dbReference type="GO" id="GO:0005509">
    <property type="term" value="F:calcium ion binding"/>
    <property type="evidence" value="ECO:0007669"/>
    <property type="project" value="InterPro"/>
</dbReference>
<evidence type="ECO:0000256" key="5">
    <source>
        <dbReference type="PIRSR" id="PIRSR601382-2"/>
    </source>
</evidence>
<dbReference type="EMBL" id="PRFA01000016">
    <property type="protein sequence ID" value="PWU97370.1"/>
    <property type="molecule type" value="Genomic_DNA"/>
</dbReference>
<feature type="binding site" evidence="5">
    <location>
        <position position="212"/>
    </location>
    <ligand>
        <name>Ca(2+)</name>
        <dbReference type="ChEBI" id="CHEBI:29108"/>
    </ligand>
</feature>
<dbReference type="VEuPathDB" id="TriTrypDB:TCSYLVIO_000155"/>
<dbReference type="InterPro" id="IPR001382">
    <property type="entry name" value="Glyco_hydro_47"/>
</dbReference>
<dbReference type="GO" id="GO:0016020">
    <property type="term" value="C:membrane"/>
    <property type="evidence" value="ECO:0007669"/>
    <property type="project" value="InterPro"/>
</dbReference>
<name>A0A2V2VM29_TRYCR</name>
<dbReference type="AlphaFoldDB" id="A0A2V2VM29"/>
<dbReference type="Pfam" id="PF01532">
    <property type="entry name" value="Glyco_hydro_47"/>
    <property type="match status" value="1"/>
</dbReference>
<dbReference type="Gene3D" id="1.50.10.10">
    <property type="match status" value="1"/>
</dbReference>
<dbReference type="PANTHER" id="PTHR45679">
    <property type="entry name" value="ER DEGRADATION-ENHANCING ALPHA-MANNOSIDASE-LIKE PROTEIN 2"/>
    <property type="match status" value="1"/>
</dbReference>
<reference evidence="7 8" key="1">
    <citation type="journal article" date="2018" name="Microb. Genom.">
        <title>Expanding an expanded genome: long-read sequencing of Trypanosoma cruzi.</title>
        <authorList>
            <person name="Berna L."/>
            <person name="Rodriguez M."/>
            <person name="Chiribao M.L."/>
            <person name="Parodi-Talice A."/>
            <person name="Pita S."/>
            <person name="Rijo G."/>
            <person name="Alvarez-Valin F."/>
            <person name="Robello C."/>
        </authorList>
    </citation>
    <scope>NUCLEOTIDE SEQUENCE [LARGE SCALE GENOMIC DNA]</scope>
    <source>
        <strain evidence="7 8">Dm28c</strain>
    </source>
</reference>
<evidence type="ECO:0000256" key="1">
    <source>
        <dbReference type="ARBA" id="ARBA00004240"/>
    </source>
</evidence>
<keyword evidence="5" id="KW-0479">Metal-binding</keyword>
<keyword evidence="4" id="KW-0325">Glycoprotein</keyword>
<dbReference type="InterPro" id="IPR036026">
    <property type="entry name" value="Seven-hairpin_glycosidases"/>
</dbReference>
<comment type="caution">
    <text evidence="7">The sequence shown here is derived from an EMBL/GenBank/DDBJ whole genome shotgun (WGS) entry which is preliminary data.</text>
</comment>
<dbReference type="GO" id="GO:0004571">
    <property type="term" value="F:mannosyl-oligosaccharide 1,2-alpha-mannosidase activity"/>
    <property type="evidence" value="ECO:0007669"/>
    <property type="project" value="InterPro"/>
</dbReference>
<dbReference type="GO" id="GO:0005975">
    <property type="term" value="P:carbohydrate metabolic process"/>
    <property type="evidence" value="ECO:0007669"/>
    <property type="project" value="InterPro"/>
</dbReference>
<dbReference type="InterPro" id="IPR012341">
    <property type="entry name" value="6hp_glycosidase-like_sf"/>
</dbReference>
<dbReference type="InterPro" id="IPR044674">
    <property type="entry name" value="EDEM1/2/3"/>
</dbReference>
<organism evidence="7 8">
    <name type="scientific">Trypanosoma cruzi</name>
    <dbReference type="NCBI Taxonomy" id="5693"/>
    <lineage>
        <taxon>Eukaryota</taxon>
        <taxon>Discoba</taxon>
        <taxon>Euglenozoa</taxon>
        <taxon>Kinetoplastea</taxon>
        <taxon>Metakinetoplastina</taxon>
        <taxon>Trypanosomatida</taxon>
        <taxon>Trypanosomatidae</taxon>
        <taxon>Trypanosoma</taxon>
        <taxon>Schizotrypanum</taxon>
    </lineage>
</organism>
<dbReference type="Proteomes" id="UP000246121">
    <property type="component" value="Unassembled WGS sequence"/>
</dbReference>
<evidence type="ECO:0000256" key="4">
    <source>
        <dbReference type="ARBA" id="ARBA00023180"/>
    </source>
</evidence>
<accession>A0A2V2VM29</accession>
<evidence type="ECO:0000313" key="8">
    <source>
        <dbReference type="Proteomes" id="UP000246121"/>
    </source>
</evidence>
<dbReference type="VEuPathDB" id="TriTrypDB:C4B63_16g194"/>
<dbReference type="PRINTS" id="PR00747">
    <property type="entry name" value="GLYHDRLASE47"/>
</dbReference>
<protein>
    <recommendedName>
        <fullName evidence="6">alpha-1,2-Mannosidase</fullName>
        <ecNumber evidence="6">3.2.1.-</ecNumber>
    </recommendedName>
</protein>
<dbReference type="GO" id="GO:1904380">
    <property type="term" value="P:endoplasmic reticulum mannose trimming"/>
    <property type="evidence" value="ECO:0007669"/>
    <property type="project" value="InterPro"/>
</dbReference>
<keyword evidence="6" id="KW-0378">Hydrolase</keyword>
<keyword evidence="3" id="KW-0256">Endoplasmic reticulum</keyword>
<comment type="cofactor">
    <cofactor evidence="5">
        <name>Ca(2+)</name>
        <dbReference type="ChEBI" id="CHEBI:29108"/>
    </cofactor>
</comment>
<dbReference type="EC" id="3.2.1.-" evidence="6"/>
<dbReference type="GO" id="GO:0044322">
    <property type="term" value="C:endoplasmic reticulum quality control compartment"/>
    <property type="evidence" value="ECO:0007669"/>
    <property type="project" value="GOC"/>
</dbReference>
<keyword evidence="5" id="KW-0106">Calcium</keyword>
<proteinExistence type="inferred from homology"/>
<evidence type="ECO:0000256" key="6">
    <source>
        <dbReference type="RuleBase" id="RU361193"/>
    </source>
</evidence>
<evidence type="ECO:0000256" key="2">
    <source>
        <dbReference type="ARBA" id="ARBA00007658"/>
    </source>
</evidence>
<dbReference type="PANTHER" id="PTHR45679:SF5">
    <property type="entry name" value="ER DEGRADATION-ENHANCING ALPHA-MANNOSIDASE-LIKE PROTEIN 1"/>
    <property type="match status" value="1"/>
</dbReference>
<dbReference type="SUPFAM" id="SSF48225">
    <property type="entry name" value="Seven-hairpin glycosidases"/>
    <property type="match status" value="1"/>
</dbReference>
<gene>
    <name evidence="7" type="ORF">C4B63_16g194</name>
</gene>
<sequence length="297" mass="32849">MSGDIGDWERFERTVRDVNRYVRKCGMLTTVDMSSGRPFSSAHQSLASFFPGNLILGGHLAEATESNWPIHSIFKHFGALPEEFSLGSGGPHGGYPQRPEHVESVYMLYRATHDPAYLVMGKELALAINLRMRTPYGFATLRNVDLPHGDGQHGDTMESFMLAETLKYLYLLFDECNAVHVQGKLRGSIPSYCAAVESGSSVGSHVGWVFNTEAHLFPNTAEWWGPVSAESAMEEEEVSGDTLRQRRLDVIDGLIDDLHGLQGGDNDRGGGNTAPPRFYCANHALSDVERISRSIFR</sequence>
<comment type="similarity">
    <text evidence="2 6">Belongs to the glycosyl hydrolase 47 family.</text>
</comment>
<evidence type="ECO:0000313" key="7">
    <source>
        <dbReference type="EMBL" id="PWU97370.1"/>
    </source>
</evidence>
<comment type="subcellular location">
    <subcellularLocation>
        <location evidence="1">Endoplasmic reticulum</location>
    </subcellularLocation>
</comment>
<evidence type="ECO:0000256" key="3">
    <source>
        <dbReference type="ARBA" id="ARBA00022824"/>
    </source>
</evidence>
<keyword evidence="6" id="KW-0326">Glycosidase</keyword>